<dbReference type="EC" id="6.3.3.2" evidence="5"/>
<dbReference type="KEGG" id="sage:EN72_02380"/>
<evidence type="ECO:0000313" key="11">
    <source>
        <dbReference type="Proteomes" id="UP000268870"/>
    </source>
</evidence>
<evidence type="ECO:0000256" key="5">
    <source>
        <dbReference type="RuleBase" id="RU361279"/>
    </source>
</evidence>
<reference evidence="6 9" key="1">
    <citation type="journal article" date="2015" name="PLoS ONE">
        <title>Genomic analysis reveals the molecular basis for capsule loss in the group B streptococcus population.</title>
        <authorList>
            <consortium name="DEVANI Consortium"/>
            <person name="Rosini R."/>
            <person name="Campisi E."/>
            <person name="De Chiara M."/>
            <person name="Tettelin H."/>
            <person name="Rinaudo D."/>
            <person name="Toniolo C."/>
            <person name="Metruccio M."/>
            <person name="Guidotti S."/>
            <person name="Sorensen U.B."/>
            <person name="Kilian M."/>
            <person name="Ramirez M."/>
            <person name="Janulczyk R."/>
            <person name="Donati C."/>
            <person name="Grandi G."/>
            <person name="Margarit I."/>
        </authorList>
    </citation>
    <scope>NUCLEOTIDE SEQUENCE [LARGE SCALE GENOMIC DNA]</scope>
    <source>
        <strain evidence="6 9">ES-PW-063</strain>
    </source>
</reference>
<keyword evidence="2 4" id="KW-0547">Nucleotide-binding</keyword>
<sequence length="175" mass="20196">MEKKLLRKEVLITLKSQPQAYKSEVDCKLLEAFIKTKAYQNSCVIATYLSFDYEYNTQLLIKQALCDGKRVLVPKTYPKGKMIFVDYQKDNLRTTPFGLLEPVNDRAVEKASIDLIHVPGLIFNNKGFRIGYGAGYFDRYLSDFEGDTISTIYRCQRQDFVEEKHDVAVKEVLCL</sequence>
<dbReference type="PIRSF" id="PIRSF006806">
    <property type="entry name" value="FTHF_cligase"/>
    <property type="match status" value="1"/>
</dbReference>
<reference evidence="7 10" key="2">
    <citation type="journal article" date="2016" name="Sci. Rep.">
        <title>Serotype IV Streptococcus agalactiae ST-452 has arisen from large genomic recombination events between CC23 and the hypervirulent CC17 lineages.</title>
        <authorList>
            <person name="Campisi E."/>
            <person name="Rinaudo C.D."/>
            <person name="Donati C."/>
            <person name="Barucco M."/>
            <person name="Torricelli G."/>
            <person name="Edwards M.S."/>
            <person name="Baker C.J."/>
            <person name="Margarit I."/>
            <person name="Rosini R."/>
        </authorList>
    </citation>
    <scope>NUCLEOTIDE SEQUENCE [LARGE SCALE GENOMIC DNA]</scope>
    <source>
        <strain evidence="7 10">CZ-PW-140</strain>
    </source>
</reference>
<reference evidence="8 11" key="3">
    <citation type="submission" date="2018-12" db="EMBL/GenBank/DDBJ databases">
        <authorList>
            <consortium name="Pathogen Informatics"/>
        </authorList>
    </citation>
    <scope>NUCLEOTIDE SEQUENCE [LARGE SCALE GENOMIC DNA]</scope>
    <source>
        <strain evidence="8 11">NCTC8184</strain>
    </source>
</reference>
<dbReference type="EMBL" id="LCVB01000033">
    <property type="protein sequence ID" value="KLJ28025.1"/>
    <property type="molecule type" value="Genomic_DNA"/>
</dbReference>
<dbReference type="NCBIfam" id="TIGR02727">
    <property type="entry name" value="MTHFS_bact"/>
    <property type="match status" value="1"/>
</dbReference>
<keyword evidence="8" id="KW-0436">Ligase</keyword>
<dbReference type="Pfam" id="PF01812">
    <property type="entry name" value="5-FTHF_cyc-lig"/>
    <property type="match status" value="1"/>
</dbReference>
<evidence type="ECO:0000256" key="1">
    <source>
        <dbReference type="ARBA" id="ARBA00010638"/>
    </source>
</evidence>
<dbReference type="GO" id="GO:0005524">
    <property type="term" value="F:ATP binding"/>
    <property type="evidence" value="ECO:0007669"/>
    <property type="project" value="UniProtKB-KW"/>
</dbReference>
<name>A0A076Z3E7_STRAG</name>
<dbReference type="GO" id="GO:0030272">
    <property type="term" value="F:5-formyltetrahydrofolate cyclo-ligase activity"/>
    <property type="evidence" value="ECO:0007669"/>
    <property type="project" value="UniProtKB-EC"/>
</dbReference>
<feature type="binding site" evidence="4">
    <location>
        <position position="54"/>
    </location>
    <ligand>
        <name>substrate</name>
    </ligand>
</feature>
<evidence type="ECO:0000313" key="6">
    <source>
        <dbReference type="EMBL" id="KLJ28025.1"/>
    </source>
</evidence>
<dbReference type="Proteomes" id="UP000035174">
    <property type="component" value="Unassembled WGS sequence"/>
</dbReference>
<evidence type="ECO:0000313" key="9">
    <source>
        <dbReference type="Proteomes" id="UP000035174"/>
    </source>
</evidence>
<feature type="binding site" evidence="4">
    <location>
        <begin position="3"/>
        <end position="7"/>
    </location>
    <ligand>
        <name>ATP</name>
        <dbReference type="ChEBI" id="CHEBI:30616"/>
    </ligand>
</feature>
<comment type="similarity">
    <text evidence="1 5">Belongs to the 5-formyltetrahydrofolate cyclo-ligase family.</text>
</comment>
<comment type="cofactor">
    <cofactor evidence="5">
        <name>Mg(2+)</name>
        <dbReference type="ChEBI" id="CHEBI:18420"/>
    </cofactor>
</comment>
<dbReference type="Proteomes" id="UP000268870">
    <property type="component" value="Chromosome"/>
</dbReference>
<dbReference type="InterPro" id="IPR002698">
    <property type="entry name" value="FTHF_cligase"/>
</dbReference>
<dbReference type="InterPro" id="IPR024185">
    <property type="entry name" value="FTHF_cligase-like_sf"/>
</dbReference>
<keyword evidence="5" id="KW-0460">Magnesium</keyword>
<dbReference type="EMBL" id="LR134265">
    <property type="protein sequence ID" value="VED66005.1"/>
    <property type="molecule type" value="Genomic_DNA"/>
</dbReference>
<protein>
    <recommendedName>
        <fullName evidence="5">5-formyltetrahydrofolate cyclo-ligase</fullName>
        <ecNumber evidence="5">6.3.3.2</ecNumber>
    </recommendedName>
</protein>
<evidence type="ECO:0000256" key="2">
    <source>
        <dbReference type="ARBA" id="ARBA00022741"/>
    </source>
</evidence>
<evidence type="ECO:0000256" key="4">
    <source>
        <dbReference type="PIRSR" id="PIRSR006806-1"/>
    </source>
</evidence>
<dbReference type="GO" id="GO:0046872">
    <property type="term" value="F:metal ion binding"/>
    <property type="evidence" value="ECO:0007669"/>
    <property type="project" value="UniProtKB-KW"/>
</dbReference>
<gene>
    <name evidence="8" type="primary">yqgN</name>
    <name evidence="7" type="ORF">AX245_03625</name>
    <name evidence="8" type="ORF">NCTC8184_02081</name>
    <name evidence="6" type="ORF">WA45_09155</name>
</gene>
<dbReference type="Gene3D" id="3.40.50.10420">
    <property type="entry name" value="NagB/RpiA/CoA transferase-like"/>
    <property type="match status" value="1"/>
</dbReference>
<organism evidence="8 11">
    <name type="scientific">Streptococcus agalactiae</name>
    <dbReference type="NCBI Taxonomy" id="1311"/>
    <lineage>
        <taxon>Bacteria</taxon>
        <taxon>Bacillati</taxon>
        <taxon>Bacillota</taxon>
        <taxon>Bacilli</taxon>
        <taxon>Lactobacillales</taxon>
        <taxon>Streptococcaceae</taxon>
        <taxon>Streptococcus</taxon>
    </lineage>
</organism>
<evidence type="ECO:0000313" key="7">
    <source>
        <dbReference type="EMBL" id="OCM70926.1"/>
    </source>
</evidence>
<dbReference type="GO" id="GO:0009396">
    <property type="term" value="P:folic acid-containing compound biosynthetic process"/>
    <property type="evidence" value="ECO:0007669"/>
    <property type="project" value="TreeGrafter"/>
</dbReference>
<dbReference type="PANTHER" id="PTHR23407">
    <property type="entry name" value="ATPASE INHIBITOR/5-FORMYLTETRAHYDROFOLATE CYCLO-LIGASE"/>
    <property type="match status" value="1"/>
</dbReference>
<dbReference type="PANTHER" id="PTHR23407:SF1">
    <property type="entry name" value="5-FORMYLTETRAHYDROFOLATE CYCLO-LIGASE"/>
    <property type="match status" value="1"/>
</dbReference>
<accession>A0A076Z3E7</accession>
<dbReference type="InterPro" id="IPR037171">
    <property type="entry name" value="NagB/RpiA_transferase-like"/>
</dbReference>
<evidence type="ECO:0000313" key="8">
    <source>
        <dbReference type="EMBL" id="VED66005.1"/>
    </source>
</evidence>
<evidence type="ECO:0000313" key="10">
    <source>
        <dbReference type="Proteomes" id="UP000093122"/>
    </source>
</evidence>
<keyword evidence="5" id="KW-0479">Metal-binding</keyword>
<evidence type="ECO:0000256" key="3">
    <source>
        <dbReference type="ARBA" id="ARBA00022840"/>
    </source>
</evidence>
<dbReference type="GO" id="GO:0035999">
    <property type="term" value="P:tetrahydrofolate interconversion"/>
    <property type="evidence" value="ECO:0007669"/>
    <property type="project" value="TreeGrafter"/>
</dbReference>
<dbReference type="EMBL" id="MAWT01000042">
    <property type="protein sequence ID" value="OCM70926.1"/>
    <property type="molecule type" value="Genomic_DNA"/>
</dbReference>
<dbReference type="Proteomes" id="UP000093122">
    <property type="component" value="Unassembled WGS sequence"/>
</dbReference>
<dbReference type="RefSeq" id="WP_000412414.1">
    <property type="nucleotide sequence ID" value="NZ_AP018935.1"/>
</dbReference>
<proteinExistence type="inferred from homology"/>
<dbReference type="SUPFAM" id="SSF100950">
    <property type="entry name" value="NagB/RpiA/CoA transferase-like"/>
    <property type="match status" value="1"/>
</dbReference>
<comment type="catalytic activity">
    <reaction evidence="5">
        <text>(6S)-5-formyl-5,6,7,8-tetrahydrofolate + ATP = (6R)-5,10-methenyltetrahydrofolate + ADP + phosphate</text>
        <dbReference type="Rhea" id="RHEA:10488"/>
        <dbReference type="ChEBI" id="CHEBI:30616"/>
        <dbReference type="ChEBI" id="CHEBI:43474"/>
        <dbReference type="ChEBI" id="CHEBI:57455"/>
        <dbReference type="ChEBI" id="CHEBI:57457"/>
        <dbReference type="ChEBI" id="CHEBI:456216"/>
        <dbReference type="EC" id="6.3.3.2"/>
    </reaction>
</comment>
<feature type="binding site" evidence="4">
    <location>
        <position position="49"/>
    </location>
    <ligand>
        <name>substrate</name>
    </ligand>
</feature>
<keyword evidence="3 4" id="KW-0067">ATP-binding</keyword>
<dbReference type="AlphaFoldDB" id="A0A076Z3E7"/>